<dbReference type="AlphaFoldDB" id="A0AAV1BXM1"/>
<proteinExistence type="predicted"/>
<protein>
    <submittedName>
        <fullName evidence="2">OLC1v1022328C1</fullName>
    </submittedName>
</protein>
<evidence type="ECO:0000313" key="2">
    <source>
        <dbReference type="EMBL" id="CAI9088091.1"/>
    </source>
</evidence>
<dbReference type="Proteomes" id="UP001161247">
    <property type="component" value="Chromosome 1"/>
</dbReference>
<dbReference type="InterPro" id="IPR013187">
    <property type="entry name" value="F-box-assoc_dom_typ3"/>
</dbReference>
<dbReference type="Pfam" id="PF08268">
    <property type="entry name" value="FBA_3"/>
    <property type="match status" value="1"/>
</dbReference>
<evidence type="ECO:0000313" key="3">
    <source>
        <dbReference type="Proteomes" id="UP001161247"/>
    </source>
</evidence>
<sequence length="277" mass="31744">MVNGLLCLYRDNKSWLYNIDTREALKLPDSPPSNYEDGIVYHLGFVPVNKWYKLLKTCCCQDDDVAILTVGVDSCWRMLLGVQSEQNIDSQSKCLGGILCWAQSNNRIIAFDLTRERFIHIDPIPQGVFPFDSYELHLHLANFRPNLVVTGESWYFNSKILRYDLNTSNGCGTWVDELPELPRIIQVPQYGASIYHPVYLTVLGIVPEGKMMIVYDHSINCKSPTLYLYPDLSGTGRPNNTLESDQRRLIEWVRRVAINTTLRTFEAGPILRRISSH</sequence>
<dbReference type="PANTHER" id="PTHR31111">
    <property type="entry name" value="BNAA05G37150D PROTEIN-RELATED"/>
    <property type="match status" value="1"/>
</dbReference>
<dbReference type="EMBL" id="OX459118">
    <property type="protein sequence ID" value="CAI9088091.1"/>
    <property type="molecule type" value="Genomic_DNA"/>
</dbReference>
<name>A0AAV1BXM1_OLDCO</name>
<organism evidence="2 3">
    <name type="scientific">Oldenlandia corymbosa var. corymbosa</name>
    <dbReference type="NCBI Taxonomy" id="529605"/>
    <lineage>
        <taxon>Eukaryota</taxon>
        <taxon>Viridiplantae</taxon>
        <taxon>Streptophyta</taxon>
        <taxon>Embryophyta</taxon>
        <taxon>Tracheophyta</taxon>
        <taxon>Spermatophyta</taxon>
        <taxon>Magnoliopsida</taxon>
        <taxon>eudicotyledons</taxon>
        <taxon>Gunneridae</taxon>
        <taxon>Pentapetalae</taxon>
        <taxon>asterids</taxon>
        <taxon>lamiids</taxon>
        <taxon>Gentianales</taxon>
        <taxon>Rubiaceae</taxon>
        <taxon>Rubioideae</taxon>
        <taxon>Spermacoceae</taxon>
        <taxon>Hedyotis-Oldenlandia complex</taxon>
        <taxon>Oldenlandia</taxon>
    </lineage>
</organism>
<gene>
    <name evidence="2" type="ORF">OLC1_LOCUS743</name>
</gene>
<feature type="domain" description="F-box associated beta-propeller type 3" evidence="1">
    <location>
        <begin position="2"/>
        <end position="122"/>
    </location>
</feature>
<dbReference type="InterPro" id="IPR017451">
    <property type="entry name" value="F-box-assoc_interact_dom"/>
</dbReference>
<evidence type="ECO:0000259" key="1">
    <source>
        <dbReference type="Pfam" id="PF08268"/>
    </source>
</evidence>
<accession>A0AAV1BXM1</accession>
<dbReference type="InterPro" id="IPR011043">
    <property type="entry name" value="Gal_Oxase/kelch_b-propeller"/>
</dbReference>
<dbReference type="NCBIfam" id="TIGR01640">
    <property type="entry name" value="F_box_assoc_1"/>
    <property type="match status" value="1"/>
</dbReference>
<dbReference type="PANTHER" id="PTHR31111:SF138">
    <property type="entry name" value="F-BOX ASSOCIATED DOMAIN-CONTAINING PROTEIN"/>
    <property type="match status" value="1"/>
</dbReference>
<reference evidence="2" key="1">
    <citation type="submission" date="2023-03" db="EMBL/GenBank/DDBJ databases">
        <authorList>
            <person name="Julca I."/>
        </authorList>
    </citation>
    <scope>NUCLEOTIDE SEQUENCE</scope>
</reference>
<keyword evidence="3" id="KW-1185">Reference proteome</keyword>
<dbReference type="SUPFAM" id="SSF50965">
    <property type="entry name" value="Galactose oxidase, central domain"/>
    <property type="match status" value="1"/>
</dbReference>